<proteinExistence type="predicted"/>
<protein>
    <recommendedName>
        <fullName evidence="3">Major facilitator superfamily (MFS) profile domain-containing protein</fullName>
    </recommendedName>
</protein>
<dbReference type="EnsemblMetazoa" id="XM_021049069.2">
    <property type="protein sequence ID" value="XP_020904728.1"/>
    <property type="gene ID" value="LOC110243021"/>
</dbReference>
<dbReference type="InterPro" id="IPR020846">
    <property type="entry name" value="MFS_dom"/>
</dbReference>
<feature type="domain" description="Major facilitator superfamily (MFS) profile" evidence="3">
    <location>
        <begin position="53"/>
        <end position="455"/>
    </location>
</feature>
<dbReference type="InterPro" id="IPR050327">
    <property type="entry name" value="Proton-linked_MCT"/>
</dbReference>
<feature type="transmembrane region" description="Helical" evidence="2">
    <location>
        <begin position="177"/>
        <end position="199"/>
    </location>
</feature>
<reference evidence="4" key="1">
    <citation type="submission" date="2022-11" db="UniProtKB">
        <authorList>
            <consortium name="EnsemblMetazoa"/>
        </authorList>
    </citation>
    <scope>IDENTIFICATION</scope>
</reference>
<dbReference type="InterPro" id="IPR011701">
    <property type="entry name" value="MFS"/>
</dbReference>
<feature type="transmembrane region" description="Helical" evidence="2">
    <location>
        <begin position="144"/>
        <end position="165"/>
    </location>
</feature>
<keyword evidence="2" id="KW-0812">Transmembrane</keyword>
<dbReference type="SUPFAM" id="SSF103473">
    <property type="entry name" value="MFS general substrate transporter"/>
    <property type="match status" value="1"/>
</dbReference>
<evidence type="ECO:0000313" key="4">
    <source>
        <dbReference type="EnsemblMetazoa" id="XP_020904728.1"/>
    </source>
</evidence>
<dbReference type="GeneID" id="110243021"/>
<name>A0A913XI42_EXADI</name>
<dbReference type="PANTHER" id="PTHR11360:SF284">
    <property type="entry name" value="EG:103B4.3 PROTEIN-RELATED"/>
    <property type="match status" value="1"/>
</dbReference>
<evidence type="ECO:0000259" key="3">
    <source>
        <dbReference type="PROSITE" id="PS50850"/>
    </source>
</evidence>
<evidence type="ECO:0000256" key="1">
    <source>
        <dbReference type="ARBA" id="ARBA00004141"/>
    </source>
</evidence>
<evidence type="ECO:0000256" key="2">
    <source>
        <dbReference type="SAM" id="Phobius"/>
    </source>
</evidence>
<feature type="transmembrane region" description="Helical" evidence="2">
    <location>
        <begin position="52"/>
        <end position="81"/>
    </location>
</feature>
<feature type="transmembrane region" description="Helical" evidence="2">
    <location>
        <begin position="20"/>
        <end position="40"/>
    </location>
</feature>
<keyword evidence="2" id="KW-1133">Transmembrane helix</keyword>
<accession>A0A913XI42</accession>
<dbReference type="KEGG" id="epa:110243021"/>
<dbReference type="GO" id="GO:0016020">
    <property type="term" value="C:membrane"/>
    <property type="evidence" value="ECO:0007669"/>
    <property type="project" value="UniProtKB-SubCell"/>
</dbReference>
<feature type="transmembrane region" description="Helical" evidence="2">
    <location>
        <begin position="366"/>
        <end position="389"/>
    </location>
</feature>
<dbReference type="InterPro" id="IPR036259">
    <property type="entry name" value="MFS_trans_sf"/>
</dbReference>
<dbReference type="Pfam" id="PF07690">
    <property type="entry name" value="MFS_1"/>
    <property type="match status" value="1"/>
</dbReference>
<keyword evidence="2" id="KW-0472">Membrane</keyword>
<dbReference type="RefSeq" id="XP_020904728.1">
    <property type="nucleotide sequence ID" value="XM_021049069.2"/>
</dbReference>
<dbReference type="Gene3D" id="1.20.1250.20">
    <property type="entry name" value="MFS general substrate transporter like domains"/>
    <property type="match status" value="2"/>
</dbReference>
<sequence length="499" mass="54660">MGSLTMPSVQTSLSISSFEHITAVQVPVIGGSMSLICVDTRDDQTNNKDKGWAWVVCVGSSLMMFFTFGTHTCFGVLLNALLDHFQETKARTAWVGSISVNLLFVFSPITSRLAERYGVRAVTIAGGILITFGLFLSAYAPSLLIMYLTYGLLFGIGTSLCGTMAQVITVDYFDKHLSLATGIVASGSSVGTLVLAPFLQFLLERYKWQSIFKLMAGIGILLSIIGLIFKPVKDQNEESLVRRRQSVDYGACSMSGVPCNRFGLFDCGIFKNKAFILWVIATCSAGFGYFIPHFFLIQFSEEIGIPRSQGSWLISYLGISSTIGRILFGKLSDVCCIRNLPIYRLCMLMIGLASTLCPFAKSYEALVAYVIVLGLLDGSYIGLMSIVTLEIVKINNIIRAWGILYFCQSFTYLLGPPTAGMMYDYFKSYKSVFYLAGASMIFGAIVLLFVPCCTPTNIQQMANITLATPNGTPIRTPDIIITDVNNNSQLLVVEKLTSL</sequence>
<dbReference type="OrthoDB" id="2213137at2759"/>
<feature type="transmembrane region" description="Helical" evidence="2">
    <location>
        <begin position="117"/>
        <end position="138"/>
    </location>
</feature>
<dbReference type="PANTHER" id="PTHR11360">
    <property type="entry name" value="MONOCARBOXYLATE TRANSPORTER"/>
    <property type="match status" value="1"/>
</dbReference>
<dbReference type="GO" id="GO:0008028">
    <property type="term" value="F:monocarboxylic acid transmembrane transporter activity"/>
    <property type="evidence" value="ECO:0007669"/>
    <property type="project" value="TreeGrafter"/>
</dbReference>
<feature type="transmembrane region" description="Helical" evidence="2">
    <location>
        <begin position="340"/>
        <end position="360"/>
    </location>
</feature>
<dbReference type="AlphaFoldDB" id="A0A913XI42"/>
<comment type="subcellular location">
    <subcellularLocation>
        <location evidence="1">Membrane</location>
        <topology evidence="1">Multi-pass membrane protein</topology>
    </subcellularLocation>
</comment>
<feature type="transmembrane region" description="Helical" evidence="2">
    <location>
        <begin position="431"/>
        <end position="450"/>
    </location>
</feature>
<feature type="transmembrane region" description="Helical" evidence="2">
    <location>
        <begin position="275"/>
        <end position="297"/>
    </location>
</feature>
<feature type="transmembrane region" description="Helical" evidence="2">
    <location>
        <begin position="93"/>
        <end position="110"/>
    </location>
</feature>
<feature type="transmembrane region" description="Helical" evidence="2">
    <location>
        <begin position="309"/>
        <end position="328"/>
    </location>
</feature>
<dbReference type="PROSITE" id="PS50850">
    <property type="entry name" value="MFS"/>
    <property type="match status" value="1"/>
</dbReference>
<dbReference type="Proteomes" id="UP000887567">
    <property type="component" value="Unplaced"/>
</dbReference>
<feature type="transmembrane region" description="Helical" evidence="2">
    <location>
        <begin position="211"/>
        <end position="229"/>
    </location>
</feature>
<dbReference type="OMA" id="VFPFIHL"/>
<keyword evidence="5" id="KW-1185">Reference proteome</keyword>
<organism evidence="4 5">
    <name type="scientific">Exaiptasia diaphana</name>
    <name type="common">Tropical sea anemone</name>
    <name type="synonym">Aiptasia pulchella</name>
    <dbReference type="NCBI Taxonomy" id="2652724"/>
    <lineage>
        <taxon>Eukaryota</taxon>
        <taxon>Metazoa</taxon>
        <taxon>Cnidaria</taxon>
        <taxon>Anthozoa</taxon>
        <taxon>Hexacorallia</taxon>
        <taxon>Actiniaria</taxon>
        <taxon>Aiptasiidae</taxon>
        <taxon>Exaiptasia</taxon>
    </lineage>
</organism>
<evidence type="ECO:0000313" key="5">
    <source>
        <dbReference type="Proteomes" id="UP000887567"/>
    </source>
</evidence>
<dbReference type="CDD" id="cd17352">
    <property type="entry name" value="MFS_MCT_SLC16"/>
    <property type="match status" value="1"/>
</dbReference>